<dbReference type="EMBL" id="JRLX01000001">
    <property type="protein sequence ID" value="KGO88372.1"/>
    <property type="molecule type" value="Genomic_DNA"/>
</dbReference>
<gene>
    <name evidence="1" type="ORF">Q765_00175</name>
</gene>
<keyword evidence="2" id="KW-1185">Reference proteome</keyword>
<dbReference type="STRING" id="1121895.GCA_000378485_00245"/>
<comment type="caution">
    <text evidence="1">The sequence shown here is derived from an EMBL/GenBank/DDBJ whole genome shotgun (WGS) entry which is preliminary data.</text>
</comment>
<name>A0A0A2M6U4_9FLAO</name>
<dbReference type="Proteomes" id="UP000030152">
    <property type="component" value="Unassembled WGS sequence"/>
</dbReference>
<accession>A0A0A2M6U4</accession>
<reference evidence="1 2" key="1">
    <citation type="submission" date="2013-09" db="EMBL/GenBank/DDBJ databases">
        <authorList>
            <person name="Zeng Z."/>
            <person name="Chen C."/>
        </authorList>
    </citation>
    <scope>NUCLEOTIDE SEQUENCE [LARGE SCALE GENOMIC DNA]</scope>
    <source>
        <strain evidence="1 2">WB 3.3-2</strain>
    </source>
</reference>
<dbReference type="OrthoDB" id="1053324at2"/>
<dbReference type="eggNOG" id="ENOG502ZBHM">
    <property type="taxonomic scope" value="Bacteria"/>
</dbReference>
<evidence type="ECO:0000313" key="1">
    <source>
        <dbReference type="EMBL" id="KGO88372.1"/>
    </source>
</evidence>
<dbReference type="RefSeq" id="WP_020211370.1">
    <property type="nucleotide sequence ID" value="NZ_JRLX01000001.1"/>
</dbReference>
<evidence type="ECO:0008006" key="3">
    <source>
        <dbReference type="Google" id="ProtNLM"/>
    </source>
</evidence>
<evidence type="ECO:0000313" key="2">
    <source>
        <dbReference type="Proteomes" id="UP000030152"/>
    </source>
</evidence>
<sequence>MARQRQEIKDSITNPFITNARIVALYGLQAGLTFLQQFSLLSLENNLFDVVTDAMLSLESLWDIFRAEITAEMAKQQPHTKAWYQGKALGFMLGVPLINDTDVFDTAGLTDEAIEAAKVVKQAAAVKLISNNGYGILRLKVATAAPDGTLQPVPAEQFAALKYYILEKVVDAGTQVVVTTAVADKLRLHLDIYYSPLILNPEGERLDGTDDTPVQNALDQFLQSIEFNGTLNLNKLERDLIDIEGVQEAHRTLAASKYGDYEYEHTGVPNVGAIDVFRVADGGYLVMDDLQINWIVAE</sequence>
<proteinExistence type="predicted"/>
<organism evidence="1 2">
    <name type="scientific">Flavobacterium rivuli WB 3.3-2 = DSM 21788</name>
    <dbReference type="NCBI Taxonomy" id="1121895"/>
    <lineage>
        <taxon>Bacteria</taxon>
        <taxon>Pseudomonadati</taxon>
        <taxon>Bacteroidota</taxon>
        <taxon>Flavobacteriia</taxon>
        <taxon>Flavobacteriales</taxon>
        <taxon>Flavobacteriaceae</taxon>
        <taxon>Flavobacterium</taxon>
    </lineage>
</organism>
<protein>
    <recommendedName>
        <fullName evidence="3">Nucleotidyltransferase</fullName>
    </recommendedName>
</protein>
<dbReference type="AlphaFoldDB" id="A0A0A2M6U4"/>